<name>A0A7K1FGF7_9ACTN</name>
<dbReference type="InterPro" id="IPR050268">
    <property type="entry name" value="NADH-dep_flavin_reductase"/>
</dbReference>
<dbReference type="RefSeq" id="WP_154766613.1">
    <property type="nucleotide sequence ID" value="NZ_WLYK01000001.1"/>
</dbReference>
<dbReference type="GO" id="GO:0010181">
    <property type="term" value="F:FMN binding"/>
    <property type="evidence" value="ECO:0007669"/>
    <property type="project" value="InterPro"/>
</dbReference>
<dbReference type="Gene3D" id="2.30.110.10">
    <property type="entry name" value="Electron Transport, Fmn-binding Protein, Chain A"/>
    <property type="match status" value="1"/>
</dbReference>
<evidence type="ECO:0000256" key="2">
    <source>
        <dbReference type="ARBA" id="ARBA00023002"/>
    </source>
</evidence>
<dbReference type="SMART" id="SM00903">
    <property type="entry name" value="Flavin_Reduct"/>
    <property type="match status" value="1"/>
</dbReference>
<evidence type="ECO:0000256" key="1">
    <source>
        <dbReference type="ARBA" id="ARBA00008898"/>
    </source>
</evidence>
<evidence type="ECO:0000259" key="3">
    <source>
        <dbReference type="SMART" id="SM00903"/>
    </source>
</evidence>
<dbReference type="InterPro" id="IPR002563">
    <property type="entry name" value="Flavin_Rdtase-like_dom"/>
</dbReference>
<dbReference type="EMBL" id="WLYK01000001">
    <property type="protein sequence ID" value="MTD12569.1"/>
    <property type="molecule type" value="Genomic_DNA"/>
</dbReference>
<organism evidence="4 5">
    <name type="scientific">Nakamurella alba</name>
    <dbReference type="NCBI Taxonomy" id="2665158"/>
    <lineage>
        <taxon>Bacteria</taxon>
        <taxon>Bacillati</taxon>
        <taxon>Actinomycetota</taxon>
        <taxon>Actinomycetes</taxon>
        <taxon>Nakamurellales</taxon>
        <taxon>Nakamurellaceae</taxon>
        <taxon>Nakamurella</taxon>
    </lineage>
</organism>
<keyword evidence="5" id="KW-1185">Reference proteome</keyword>
<dbReference type="InterPro" id="IPR012349">
    <property type="entry name" value="Split_barrel_FMN-bd"/>
</dbReference>
<accession>A0A7K1FGF7</accession>
<dbReference type="SUPFAM" id="SSF50475">
    <property type="entry name" value="FMN-binding split barrel"/>
    <property type="match status" value="1"/>
</dbReference>
<protein>
    <submittedName>
        <fullName evidence="4">Flavin reductase</fullName>
    </submittedName>
</protein>
<comment type="similarity">
    <text evidence="1">Belongs to the non-flavoprotein flavin reductase family.</text>
</comment>
<dbReference type="PANTHER" id="PTHR30466">
    <property type="entry name" value="FLAVIN REDUCTASE"/>
    <property type="match status" value="1"/>
</dbReference>
<dbReference type="Pfam" id="PF01613">
    <property type="entry name" value="Flavin_Reduct"/>
    <property type="match status" value="1"/>
</dbReference>
<dbReference type="GO" id="GO:0042602">
    <property type="term" value="F:riboflavin reductase (NADPH) activity"/>
    <property type="evidence" value="ECO:0007669"/>
    <property type="project" value="TreeGrafter"/>
</dbReference>
<dbReference type="PANTHER" id="PTHR30466:SF11">
    <property type="entry name" value="FLAVIN-DEPENDENT MONOOXYGENASE, REDUCTASE SUBUNIT HSAB"/>
    <property type="match status" value="1"/>
</dbReference>
<sequence length="170" mass="18098">MDVVPDIADERPFDAAQFRSVVGSFCSGVTVVTACLAGELIGMTCQSFFSLSLDPPLVAFSPSAASKSYPKIRQAGRFAVNILSANQEDLARQMARSGIDRWNDVEHRPGLSGAPVIRGVAAVIECDFQAEHPAGDHLLVVGRVRALSQESTADPLVFFRSAFGTLASIS</sequence>
<keyword evidence="2" id="KW-0560">Oxidoreductase</keyword>
<dbReference type="Proteomes" id="UP000460221">
    <property type="component" value="Unassembled WGS sequence"/>
</dbReference>
<comment type="caution">
    <text evidence="4">The sequence shown here is derived from an EMBL/GenBank/DDBJ whole genome shotgun (WGS) entry which is preliminary data.</text>
</comment>
<dbReference type="AlphaFoldDB" id="A0A7K1FGF7"/>
<feature type="domain" description="Flavin reductase like" evidence="3">
    <location>
        <begin position="22"/>
        <end position="165"/>
    </location>
</feature>
<reference evidence="4 5" key="1">
    <citation type="submission" date="2019-11" db="EMBL/GenBank/DDBJ databases">
        <authorList>
            <person name="Jiang L.-Q."/>
        </authorList>
    </citation>
    <scope>NUCLEOTIDE SEQUENCE [LARGE SCALE GENOMIC DNA]</scope>
    <source>
        <strain evidence="4 5">YIM 132087</strain>
    </source>
</reference>
<evidence type="ECO:0000313" key="5">
    <source>
        <dbReference type="Proteomes" id="UP000460221"/>
    </source>
</evidence>
<gene>
    <name evidence="4" type="ORF">GIS00_01240</name>
</gene>
<proteinExistence type="inferred from homology"/>
<evidence type="ECO:0000313" key="4">
    <source>
        <dbReference type="EMBL" id="MTD12569.1"/>
    </source>
</evidence>